<keyword evidence="6" id="KW-1185">Reference proteome</keyword>
<evidence type="ECO:0000259" key="4">
    <source>
        <dbReference type="PROSITE" id="PS50158"/>
    </source>
</evidence>
<feature type="region of interest" description="Disordered" evidence="3">
    <location>
        <begin position="289"/>
        <end position="319"/>
    </location>
</feature>
<dbReference type="SMART" id="SM00343">
    <property type="entry name" value="ZnF_C2HC"/>
    <property type="match status" value="4"/>
</dbReference>
<evidence type="ECO:0000313" key="6">
    <source>
        <dbReference type="Proteomes" id="UP000305067"/>
    </source>
</evidence>
<dbReference type="PANTHER" id="PTHR46242:SF1">
    <property type="entry name" value="ZINC FINGER CCHC DOMAIN-CONTAINING PROTEIN 9"/>
    <property type="match status" value="1"/>
</dbReference>
<evidence type="ECO:0000256" key="3">
    <source>
        <dbReference type="SAM" id="MobiDB-lite"/>
    </source>
</evidence>
<keyword evidence="2" id="KW-0479">Metal-binding</keyword>
<evidence type="ECO:0000256" key="2">
    <source>
        <dbReference type="PROSITE-ProRule" id="PRU00047"/>
    </source>
</evidence>
<dbReference type="InterPro" id="IPR042246">
    <property type="entry name" value="ZCCHC9"/>
</dbReference>
<dbReference type="GO" id="GO:0006397">
    <property type="term" value="P:mRNA processing"/>
    <property type="evidence" value="ECO:0007669"/>
    <property type="project" value="UniProtKB-KW"/>
</dbReference>
<dbReference type="PANTHER" id="PTHR46242">
    <property type="entry name" value="ZINC FINGER CCHC DOMAIN-CONTAINING PROTEIN 9 ZCCHC9"/>
    <property type="match status" value="1"/>
</dbReference>
<dbReference type="SUPFAM" id="SSF57756">
    <property type="entry name" value="Retrovirus zinc finger-like domains"/>
    <property type="match status" value="2"/>
</dbReference>
<dbReference type="Gene3D" id="4.10.60.10">
    <property type="entry name" value="Zinc finger, CCHC-type"/>
    <property type="match status" value="2"/>
</dbReference>
<keyword evidence="2" id="KW-0862">Zinc</keyword>
<evidence type="ECO:0000256" key="1">
    <source>
        <dbReference type="ARBA" id="ARBA00022664"/>
    </source>
</evidence>
<evidence type="ECO:0000313" key="5">
    <source>
        <dbReference type="EMBL" id="TFL04571.1"/>
    </source>
</evidence>
<feature type="compositionally biased region" description="Low complexity" evidence="3">
    <location>
        <begin position="25"/>
        <end position="46"/>
    </location>
</feature>
<name>A0A5C3QVN1_9AGAR</name>
<organism evidence="5 6">
    <name type="scientific">Pterulicium gracile</name>
    <dbReference type="NCBI Taxonomy" id="1884261"/>
    <lineage>
        <taxon>Eukaryota</taxon>
        <taxon>Fungi</taxon>
        <taxon>Dikarya</taxon>
        <taxon>Basidiomycota</taxon>
        <taxon>Agaricomycotina</taxon>
        <taxon>Agaricomycetes</taxon>
        <taxon>Agaricomycetidae</taxon>
        <taxon>Agaricales</taxon>
        <taxon>Pleurotineae</taxon>
        <taxon>Pterulaceae</taxon>
        <taxon>Pterulicium</taxon>
    </lineage>
</organism>
<reference evidence="5 6" key="1">
    <citation type="journal article" date="2019" name="Nat. Ecol. Evol.">
        <title>Megaphylogeny resolves global patterns of mushroom evolution.</title>
        <authorList>
            <person name="Varga T."/>
            <person name="Krizsan K."/>
            <person name="Foldi C."/>
            <person name="Dima B."/>
            <person name="Sanchez-Garcia M."/>
            <person name="Sanchez-Ramirez S."/>
            <person name="Szollosi G.J."/>
            <person name="Szarkandi J.G."/>
            <person name="Papp V."/>
            <person name="Albert L."/>
            <person name="Andreopoulos W."/>
            <person name="Angelini C."/>
            <person name="Antonin V."/>
            <person name="Barry K.W."/>
            <person name="Bougher N.L."/>
            <person name="Buchanan P."/>
            <person name="Buyck B."/>
            <person name="Bense V."/>
            <person name="Catcheside P."/>
            <person name="Chovatia M."/>
            <person name="Cooper J."/>
            <person name="Damon W."/>
            <person name="Desjardin D."/>
            <person name="Finy P."/>
            <person name="Geml J."/>
            <person name="Haridas S."/>
            <person name="Hughes K."/>
            <person name="Justo A."/>
            <person name="Karasinski D."/>
            <person name="Kautmanova I."/>
            <person name="Kiss B."/>
            <person name="Kocsube S."/>
            <person name="Kotiranta H."/>
            <person name="LaButti K.M."/>
            <person name="Lechner B.E."/>
            <person name="Liimatainen K."/>
            <person name="Lipzen A."/>
            <person name="Lukacs Z."/>
            <person name="Mihaltcheva S."/>
            <person name="Morgado L.N."/>
            <person name="Niskanen T."/>
            <person name="Noordeloos M.E."/>
            <person name="Ohm R.A."/>
            <person name="Ortiz-Santana B."/>
            <person name="Ovrebo C."/>
            <person name="Racz N."/>
            <person name="Riley R."/>
            <person name="Savchenko A."/>
            <person name="Shiryaev A."/>
            <person name="Soop K."/>
            <person name="Spirin V."/>
            <person name="Szebenyi C."/>
            <person name="Tomsovsky M."/>
            <person name="Tulloss R.E."/>
            <person name="Uehling J."/>
            <person name="Grigoriev I.V."/>
            <person name="Vagvolgyi C."/>
            <person name="Papp T."/>
            <person name="Martin F.M."/>
            <person name="Miettinen O."/>
            <person name="Hibbett D.S."/>
            <person name="Nagy L.G."/>
        </authorList>
    </citation>
    <scope>NUCLEOTIDE SEQUENCE [LARGE SCALE GENOMIC DNA]</scope>
    <source>
        <strain evidence="5 6">CBS 309.79</strain>
    </source>
</reference>
<keyword evidence="1" id="KW-0507">mRNA processing</keyword>
<keyword evidence="2" id="KW-0863">Zinc-finger</keyword>
<dbReference type="GO" id="GO:0003676">
    <property type="term" value="F:nucleic acid binding"/>
    <property type="evidence" value="ECO:0007669"/>
    <property type="project" value="InterPro"/>
</dbReference>
<proteinExistence type="predicted"/>
<feature type="domain" description="CCHC-type" evidence="4">
    <location>
        <begin position="133"/>
        <end position="148"/>
    </location>
</feature>
<dbReference type="STRING" id="1884261.A0A5C3QVN1"/>
<dbReference type="InterPro" id="IPR001878">
    <property type="entry name" value="Znf_CCHC"/>
</dbReference>
<dbReference type="EMBL" id="ML178818">
    <property type="protein sequence ID" value="TFL04571.1"/>
    <property type="molecule type" value="Genomic_DNA"/>
</dbReference>
<gene>
    <name evidence="5" type="ORF">BDV98DRAFT_602013</name>
</gene>
<feature type="compositionally biased region" description="Basic residues" evidence="3">
    <location>
        <begin position="52"/>
        <end position="61"/>
    </location>
</feature>
<feature type="compositionally biased region" description="Basic and acidic residues" evidence="3">
    <location>
        <begin position="101"/>
        <end position="119"/>
    </location>
</feature>
<dbReference type="GO" id="GO:0008270">
    <property type="term" value="F:zinc ion binding"/>
    <property type="evidence" value="ECO:0007669"/>
    <property type="project" value="UniProtKB-KW"/>
</dbReference>
<feature type="region of interest" description="Disordered" evidence="3">
    <location>
        <begin position="1"/>
        <end position="119"/>
    </location>
</feature>
<dbReference type="Pfam" id="PF00098">
    <property type="entry name" value="zf-CCHC"/>
    <property type="match status" value="1"/>
</dbReference>
<dbReference type="AlphaFoldDB" id="A0A5C3QVN1"/>
<protein>
    <recommendedName>
        <fullName evidence="4">CCHC-type domain-containing protein</fullName>
    </recommendedName>
</protein>
<dbReference type="OrthoDB" id="3863715at2759"/>
<dbReference type="GO" id="GO:0005730">
    <property type="term" value="C:nucleolus"/>
    <property type="evidence" value="ECO:0007669"/>
    <property type="project" value="TreeGrafter"/>
</dbReference>
<feature type="compositionally biased region" description="Polar residues" evidence="3">
    <location>
        <begin position="291"/>
        <end position="310"/>
    </location>
</feature>
<accession>A0A5C3QVN1</accession>
<dbReference type="Proteomes" id="UP000305067">
    <property type="component" value="Unassembled WGS sequence"/>
</dbReference>
<feature type="compositionally biased region" description="Basic and acidic residues" evidence="3">
    <location>
        <begin position="62"/>
        <end position="76"/>
    </location>
</feature>
<sequence>MTRVTNFGRKRTHVQAGFNNTTDSAPVADPEPAATTTTAIPESGEPGEPPAKKRKRKRGKSVKNEVLEGTADDARATDPSPSAAEPAKKKKKEKAQKPGKTFKDKRSLRDKRFDASESRRLQRIAERNSDTTCFACREKGHAARDCPNAPPSGNASSGRSAVGMCYRCGSDRHTLSRCGKPVDPMNPMPFASCFVCSGKGHLAGACPQNKERGVYPNGGCCKLCGDKSHLAKDCGLKRQQDANQSVMVLGTGSGDAGADEDDFHVFKRRTVDVEKEEKLDERRKKLADVQTALQSQDTLPSRSGLTQAPQKQKKAVVFF</sequence>
<dbReference type="InterPro" id="IPR036875">
    <property type="entry name" value="Znf_CCHC_sf"/>
</dbReference>
<dbReference type="PROSITE" id="PS50158">
    <property type="entry name" value="ZF_CCHC"/>
    <property type="match status" value="1"/>
</dbReference>